<sequence length="244" mass="27069">MRGRCTSAFPQISWHLNALECAFPLEPNILGKKCRSNLAHLLGQFKRDQVDSSDVKKSVGSLMYAYKEVLRAKHAPGGMTADMPPSLPLTRRSKADVLPRDLADAVVVGGSGRGWVGWSEGPCLWSATEHYIASIVESGFADEDVARLGFDFFVVLRPDRPSSPFEDFGRPFSRPRLPLHRPARLPKFDYFDNAVDACVELLTQFQQNLLLRFSNIPCGAATNSEFRLDDSVVYHFNSASAFGS</sequence>
<accession>A0AAD6SU90</accession>
<dbReference type="Proteomes" id="UP001218188">
    <property type="component" value="Unassembled WGS sequence"/>
</dbReference>
<gene>
    <name evidence="1" type="ORF">C8F04DRAFT_1183961</name>
</gene>
<dbReference type="EMBL" id="JARJCM010000064">
    <property type="protein sequence ID" value="KAJ7033512.1"/>
    <property type="molecule type" value="Genomic_DNA"/>
</dbReference>
<name>A0AAD6SU90_9AGAR</name>
<organism evidence="1 2">
    <name type="scientific">Mycena alexandri</name>
    <dbReference type="NCBI Taxonomy" id="1745969"/>
    <lineage>
        <taxon>Eukaryota</taxon>
        <taxon>Fungi</taxon>
        <taxon>Dikarya</taxon>
        <taxon>Basidiomycota</taxon>
        <taxon>Agaricomycotina</taxon>
        <taxon>Agaricomycetes</taxon>
        <taxon>Agaricomycetidae</taxon>
        <taxon>Agaricales</taxon>
        <taxon>Marasmiineae</taxon>
        <taxon>Mycenaceae</taxon>
        <taxon>Mycena</taxon>
    </lineage>
</organism>
<protein>
    <submittedName>
        <fullName evidence="1">Uncharacterized protein</fullName>
    </submittedName>
</protein>
<reference evidence="1" key="1">
    <citation type="submission" date="2023-03" db="EMBL/GenBank/DDBJ databases">
        <title>Massive genome expansion in bonnet fungi (Mycena s.s.) driven by repeated elements and novel gene families across ecological guilds.</title>
        <authorList>
            <consortium name="Lawrence Berkeley National Laboratory"/>
            <person name="Harder C.B."/>
            <person name="Miyauchi S."/>
            <person name="Viragh M."/>
            <person name="Kuo A."/>
            <person name="Thoen E."/>
            <person name="Andreopoulos B."/>
            <person name="Lu D."/>
            <person name="Skrede I."/>
            <person name="Drula E."/>
            <person name="Henrissat B."/>
            <person name="Morin E."/>
            <person name="Kohler A."/>
            <person name="Barry K."/>
            <person name="LaButti K."/>
            <person name="Morin E."/>
            <person name="Salamov A."/>
            <person name="Lipzen A."/>
            <person name="Mereny Z."/>
            <person name="Hegedus B."/>
            <person name="Baldrian P."/>
            <person name="Stursova M."/>
            <person name="Weitz H."/>
            <person name="Taylor A."/>
            <person name="Grigoriev I.V."/>
            <person name="Nagy L.G."/>
            <person name="Martin F."/>
            <person name="Kauserud H."/>
        </authorList>
    </citation>
    <scope>NUCLEOTIDE SEQUENCE</scope>
    <source>
        <strain evidence="1">CBHHK200</strain>
    </source>
</reference>
<keyword evidence="2" id="KW-1185">Reference proteome</keyword>
<evidence type="ECO:0000313" key="1">
    <source>
        <dbReference type="EMBL" id="KAJ7033512.1"/>
    </source>
</evidence>
<proteinExistence type="predicted"/>
<comment type="caution">
    <text evidence="1">The sequence shown here is derived from an EMBL/GenBank/DDBJ whole genome shotgun (WGS) entry which is preliminary data.</text>
</comment>
<dbReference type="AlphaFoldDB" id="A0AAD6SU90"/>
<evidence type="ECO:0000313" key="2">
    <source>
        <dbReference type="Proteomes" id="UP001218188"/>
    </source>
</evidence>